<keyword evidence="2" id="KW-1133">Transmembrane helix</keyword>
<organism evidence="3 4">
    <name type="scientific">Solanum stoloniferum</name>
    <dbReference type="NCBI Taxonomy" id="62892"/>
    <lineage>
        <taxon>Eukaryota</taxon>
        <taxon>Viridiplantae</taxon>
        <taxon>Streptophyta</taxon>
        <taxon>Embryophyta</taxon>
        <taxon>Tracheophyta</taxon>
        <taxon>Spermatophyta</taxon>
        <taxon>Magnoliopsida</taxon>
        <taxon>eudicotyledons</taxon>
        <taxon>Gunneridae</taxon>
        <taxon>Pentapetalae</taxon>
        <taxon>asterids</taxon>
        <taxon>lamiids</taxon>
        <taxon>Solanales</taxon>
        <taxon>Solanaceae</taxon>
        <taxon>Solanoideae</taxon>
        <taxon>Solaneae</taxon>
        <taxon>Solanum</taxon>
    </lineage>
</organism>
<comment type="caution">
    <text evidence="3">The sequence shown here is derived from an EMBL/GenBank/DDBJ whole genome shotgun (WGS) entry which is preliminary data.</text>
</comment>
<evidence type="ECO:0000256" key="2">
    <source>
        <dbReference type="SAM" id="Phobius"/>
    </source>
</evidence>
<dbReference type="EMBL" id="JBJKTR010000007">
    <property type="protein sequence ID" value="KAL3364355.1"/>
    <property type="molecule type" value="Genomic_DNA"/>
</dbReference>
<keyword evidence="2" id="KW-0472">Membrane</keyword>
<feature type="region of interest" description="Disordered" evidence="1">
    <location>
        <begin position="31"/>
        <end position="59"/>
    </location>
</feature>
<evidence type="ECO:0000256" key="1">
    <source>
        <dbReference type="SAM" id="MobiDB-lite"/>
    </source>
</evidence>
<dbReference type="AlphaFoldDB" id="A0ABD2U6L8"/>
<keyword evidence="2" id="KW-0812">Transmembrane</keyword>
<evidence type="ECO:0000313" key="4">
    <source>
        <dbReference type="Proteomes" id="UP001627284"/>
    </source>
</evidence>
<feature type="transmembrane region" description="Helical" evidence="2">
    <location>
        <begin position="6"/>
        <end position="26"/>
    </location>
</feature>
<evidence type="ECO:0008006" key="5">
    <source>
        <dbReference type="Google" id="ProtNLM"/>
    </source>
</evidence>
<evidence type="ECO:0000313" key="3">
    <source>
        <dbReference type="EMBL" id="KAL3364355.1"/>
    </source>
</evidence>
<name>A0ABD2U6L8_9SOLN</name>
<dbReference type="Proteomes" id="UP001627284">
    <property type="component" value="Unassembled WGS sequence"/>
</dbReference>
<gene>
    <name evidence="3" type="ORF">AABB24_013220</name>
</gene>
<accession>A0ABD2U6L8</accession>
<sequence length="117" mass="11369">MEGFVIAIILFLFAFVVSVIYFTSCYKKGNNKKHRPVGIDARRRNRASISDQTYGSGGIGGGNYNGNDVSGGGAAFVAGAAAMSAALTSIAIDGDGGNGGGGNDGGGDGGGGDGGGS</sequence>
<keyword evidence="4" id="KW-1185">Reference proteome</keyword>
<feature type="region of interest" description="Disordered" evidence="1">
    <location>
        <begin position="96"/>
        <end position="117"/>
    </location>
</feature>
<proteinExistence type="predicted"/>
<protein>
    <recommendedName>
        <fullName evidence="5">Glycine-rich protein</fullName>
    </recommendedName>
</protein>
<reference evidence="3 4" key="1">
    <citation type="submission" date="2024-05" db="EMBL/GenBank/DDBJ databases">
        <title>De novo assembly of an allotetraploid wild potato.</title>
        <authorList>
            <person name="Hosaka A.J."/>
        </authorList>
    </citation>
    <scope>NUCLEOTIDE SEQUENCE [LARGE SCALE GENOMIC DNA]</scope>
    <source>
        <tissue evidence="3">Young leaves</tissue>
    </source>
</reference>